<organism evidence="2 3">
    <name type="scientific">Rotaria magnacalcarata</name>
    <dbReference type="NCBI Taxonomy" id="392030"/>
    <lineage>
        <taxon>Eukaryota</taxon>
        <taxon>Metazoa</taxon>
        <taxon>Spiralia</taxon>
        <taxon>Gnathifera</taxon>
        <taxon>Rotifera</taxon>
        <taxon>Eurotatoria</taxon>
        <taxon>Bdelloidea</taxon>
        <taxon>Philodinida</taxon>
        <taxon>Philodinidae</taxon>
        <taxon>Rotaria</taxon>
    </lineage>
</organism>
<dbReference type="Proteomes" id="UP000681720">
    <property type="component" value="Unassembled WGS sequence"/>
</dbReference>
<accession>A0A8S3IEM1</accession>
<dbReference type="AlphaFoldDB" id="A0A8S3IEM1"/>
<feature type="non-terminal residue" evidence="2">
    <location>
        <position position="131"/>
    </location>
</feature>
<gene>
    <name evidence="2" type="ORF">GIL414_LOCUS75112</name>
</gene>
<dbReference type="Pfam" id="PF13020">
    <property type="entry name" value="NOV_C"/>
    <property type="match status" value="1"/>
</dbReference>
<reference evidence="2" key="1">
    <citation type="submission" date="2021-02" db="EMBL/GenBank/DDBJ databases">
        <authorList>
            <person name="Nowell W R."/>
        </authorList>
    </citation>
    <scope>NUCLEOTIDE SEQUENCE</scope>
</reference>
<proteinExistence type="predicted"/>
<dbReference type="InterPro" id="IPR052957">
    <property type="entry name" value="Auxin_embryo_med"/>
</dbReference>
<dbReference type="EMBL" id="CAJOBJ010342378">
    <property type="protein sequence ID" value="CAF5196595.1"/>
    <property type="molecule type" value="Genomic_DNA"/>
</dbReference>
<evidence type="ECO:0000313" key="3">
    <source>
        <dbReference type="Proteomes" id="UP000681720"/>
    </source>
</evidence>
<dbReference type="PANTHER" id="PTHR32387">
    <property type="entry name" value="WU:FJ29H11"/>
    <property type="match status" value="1"/>
</dbReference>
<comment type="caution">
    <text evidence="2">The sequence shown here is derived from an EMBL/GenBank/DDBJ whole genome shotgun (WGS) entry which is preliminary data.</text>
</comment>
<feature type="domain" description="Protein NO VEIN C-terminal" evidence="1">
    <location>
        <begin position="21"/>
        <end position="110"/>
    </location>
</feature>
<protein>
    <recommendedName>
        <fullName evidence="1">Protein NO VEIN C-terminal domain-containing protein</fullName>
    </recommendedName>
</protein>
<dbReference type="InterPro" id="IPR024975">
    <property type="entry name" value="NOV_C"/>
</dbReference>
<dbReference type="PANTHER" id="PTHR32387:SF0">
    <property type="entry name" value="PROTEIN NO VEIN"/>
    <property type="match status" value="1"/>
</dbReference>
<name>A0A8S3IEM1_9BILA</name>
<sequence length="131" mass="16038">MRLSERNRELRSLDLQITRLGEEIVYKYLKHKFKNYSDSVSIKWENEDKDANLPYDILLRDNKQTEFIEVQVTESNGNPYLNLSIRQIEEIFKHEQNYSIYRVYLAEQNIEILDNIRWRLKRRQRLTCRIA</sequence>
<evidence type="ECO:0000259" key="1">
    <source>
        <dbReference type="Pfam" id="PF13020"/>
    </source>
</evidence>
<evidence type="ECO:0000313" key="2">
    <source>
        <dbReference type="EMBL" id="CAF5196595.1"/>
    </source>
</evidence>